<organism evidence="2 3">
    <name type="scientific">Peronospora destructor</name>
    <dbReference type="NCBI Taxonomy" id="86335"/>
    <lineage>
        <taxon>Eukaryota</taxon>
        <taxon>Sar</taxon>
        <taxon>Stramenopiles</taxon>
        <taxon>Oomycota</taxon>
        <taxon>Peronosporomycetes</taxon>
        <taxon>Peronosporales</taxon>
        <taxon>Peronosporaceae</taxon>
        <taxon>Peronospora</taxon>
    </lineage>
</organism>
<accession>A0AAV0SWQ2</accession>
<proteinExistence type="predicted"/>
<sequence>MRFYYVALVAASALYTSTDGLETVPSSAVSTSLRGATIIMQLSNVENKTNRFLIAEDENVDILNNDDLSQERSLFKKKRKKKKKKKEEKEDEGSGSDSSDSDNSSKSDEHHHFFSRLRNHVSKWRSPFSL</sequence>
<evidence type="ECO:0000256" key="1">
    <source>
        <dbReference type="SAM" id="MobiDB-lite"/>
    </source>
</evidence>
<gene>
    <name evidence="2" type="ORF">PDE001_LOCUS260</name>
</gene>
<feature type="compositionally biased region" description="Basic residues" evidence="1">
    <location>
        <begin position="75"/>
        <end position="86"/>
    </location>
</feature>
<evidence type="ECO:0000313" key="2">
    <source>
        <dbReference type="EMBL" id="CAI5709435.1"/>
    </source>
</evidence>
<reference evidence="2" key="1">
    <citation type="submission" date="2022-12" db="EMBL/GenBank/DDBJ databases">
        <authorList>
            <person name="Webb A."/>
        </authorList>
    </citation>
    <scope>NUCLEOTIDE SEQUENCE</scope>
    <source>
        <strain evidence="2">Pd1</strain>
    </source>
</reference>
<dbReference type="AlphaFoldDB" id="A0AAV0SWQ2"/>
<feature type="region of interest" description="Disordered" evidence="1">
    <location>
        <begin position="73"/>
        <end position="112"/>
    </location>
</feature>
<name>A0AAV0SWQ2_9STRA</name>
<keyword evidence="3" id="KW-1185">Reference proteome</keyword>
<protein>
    <recommendedName>
        <fullName evidence="4">RxLR effector protein</fullName>
    </recommendedName>
</protein>
<evidence type="ECO:0008006" key="4">
    <source>
        <dbReference type="Google" id="ProtNLM"/>
    </source>
</evidence>
<dbReference type="Proteomes" id="UP001162029">
    <property type="component" value="Unassembled WGS sequence"/>
</dbReference>
<dbReference type="EMBL" id="CANTFM010000042">
    <property type="protein sequence ID" value="CAI5709435.1"/>
    <property type="molecule type" value="Genomic_DNA"/>
</dbReference>
<comment type="caution">
    <text evidence="2">The sequence shown here is derived from an EMBL/GenBank/DDBJ whole genome shotgun (WGS) entry which is preliminary data.</text>
</comment>
<feature type="compositionally biased region" description="Basic and acidic residues" evidence="1">
    <location>
        <begin position="103"/>
        <end position="112"/>
    </location>
</feature>
<evidence type="ECO:0000313" key="3">
    <source>
        <dbReference type="Proteomes" id="UP001162029"/>
    </source>
</evidence>